<gene>
    <name evidence="1" type="ORF">H4Q32_011902</name>
</gene>
<name>A0ABQ8MKJ7_LABRO</name>
<evidence type="ECO:0000313" key="2">
    <source>
        <dbReference type="Proteomes" id="UP000830375"/>
    </source>
</evidence>
<evidence type="ECO:0000313" key="1">
    <source>
        <dbReference type="EMBL" id="KAI2663385.1"/>
    </source>
</evidence>
<organism evidence="1 2">
    <name type="scientific">Labeo rohita</name>
    <name type="common">Indian major carp</name>
    <name type="synonym">Cyprinus rohita</name>
    <dbReference type="NCBI Taxonomy" id="84645"/>
    <lineage>
        <taxon>Eukaryota</taxon>
        <taxon>Metazoa</taxon>
        <taxon>Chordata</taxon>
        <taxon>Craniata</taxon>
        <taxon>Vertebrata</taxon>
        <taxon>Euteleostomi</taxon>
        <taxon>Actinopterygii</taxon>
        <taxon>Neopterygii</taxon>
        <taxon>Teleostei</taxon>
        <taxon>Ostariophysi</taxon>
        <taxon>Cypriniformes</taxon>
        <taxon>Cyprinidae</taxon>
        <taxon>Labeoninae</taxon>
        <taxon>Labeonini</taxon>
        <taxon>Labeo</taxon>
    </lineage>
</organism>
<reference evidence="1 2" key="1">
    <citation type="submission" date="2022-01" db="EMBL/GenBank/DDBJ databases">
        <title>A high-quality chromosome-level genome assembly of rohu carp, Labeo rohita.</title>
        <authorList>
            <person name="Arick M.A. II"/>
            <person name="Hsu C.-Y."/>
            <person name="Magbanua Z."/>
            <person name="Pechanova O."/>
            <person name="Grover C."/>
            <person name="Miller E."/>
            <person name="Thrash A."/>
            <person name="Ezzel L."/>
            <person name="Alam S."/>
            <person name="Benzie J."/>
            <person name="Hamilton M."/>
            <person name="Karsi A."/>
            <person name="Lawrence M.L."/>
            <person name="Peterson D.G."/>
        </authorList>
    </citation>
    <scope>NUCLEOTIDE SEQUENCE [LARGE SCALE GENOMIC DNA]</scope>
    <source>
        <strain evidence="2">BAU-BD-2019</strain>
        <tissue evidence="1">Blood</tissue>
    </source>
</reference>
<keyword evidence="2" id="KW-1185">Reference proteome</keyword>
<proteinExistence type="predicted"/>
<protein>
    <submittedName>
        <fullName evidence="1">CCR4-NOT transcriptional complex subunit CAF120</fullName>
    </submittedName>
</protein>
<dbReference type="EMBL" id="JACTAM010000006">
    <property type="protein sequence ID" value="KAI2663385.1"/>
    <property type="molecule type" value="Genomic_DNA"/>
</dbReference>
<dbReference type="Proteomes" id="UP000830375">
    <property type="component" value="Unassembled WGS sequence"/>
</dbReference>
<accession>A0ABQ8MKJ7</accession>
<comment type="caution">
    <text evidence="1">The sequence shown here is derived from an EMBL/GenBank/DDBJ whole genome shotgun (WGS) entry which is preliminary data.</text>
</comment>
<sequence>MAANPESPHKMATSPEPLQKMATMPQSPAAMDVMPQSSAITDATTVFPVIMHVEFENTQAFQRHSVLISSLADPLLISARAATVPSASTLVVTETVTLSSVLPSTTPPNLLVFTPAPPEVAASAAEAVTLPSELFDLFICPVLVKEAVSELFACSVTAKEAIYELSACPVTVKGTVC</sequence>